<dbReference type="EMBL" id="BKAG01000010">
    <property type="protein sequence ID" value="GEP42487.1"/>
    <property type="molecule type" value="Genomic_DNA"/>
</dbReference>
<dbReference type="PANTHER" id="PTHR23416:SF23">
    <property type="entry name" value="ACETYLTRANSFERASE C18B11.09C-RELATED"/>
    <property type="match status" value="1"/>
</dbReference>
<evidence type="ECO:0000313" key="4">
    <source>
        <dbReference type="Proteomes" id="UP000321577"/>
    </source>
</evidence>
<comment type="similarity">
    <text evidence="1">Belongs to the transferase hexapeptide repeat family.</text>
</comment>
<evidence type="ECO:0000256" key="2">
    <source>
        <dbReference type="ARBA" id="ARBA00022679"/>
    </source>
</evidence>
<dbReference type="InterPro" id="IPR001451">
    <property type="entry name" value="Hexapep"/>
</dbReference>
<dbReference type="AlphaFoldDB" id="A0A512M6Y0"/>
<gene>
    <name evidence="3" type="ORF">BGE01nite_17780</name>
</gene>
<proteinExistence type="inferred from homology"/>
<accession>A0A512M6Y0</accession>
<evidence type="ECO:0000313" key="3">
    <source>
        <dbReference type="EMBL" id="GEP42487.1"/>
    </source>
</evidence>
<evidence type="ECO:0008006" key="5">
    <source>
        <dbReference type="Google" id="ProtNLM"/>
    </source>
</evidence>
<dbReference type="GO" id="GO:0008374">
    <property type="term" value="F:O-acyltransferase activity"/>
    <property type="evidence" value="ECO:0007669"/>
    <property type="project" value="TreeGrafter"/>
</dbReference>
<evidence type="ECO:0000256" key="1">
    <source>
        <dbReference type="ARBA" id="ARBA00007274"/>
    </source>
</evidence>
<organism evidence="3 4">
    <name type="scientific">Brevifollis gellanilyticus</name>
    <dbReference type="NCBI Taxonomy" id="748831"/>
    <lineage>
        <taxon>Bacteria</taxon>
        <taxon>Pseudomonadati</taxon>
        <taxon>Verrucomicrobiota</taxon>
        <taxon>Verrucomicrobiia</taxon>
        <taxon>Verrucomicrobiales</taxon>
        <taxon>Verrucomicrobiaceae</taxon>
    </lineage>
</organism>
<dbReference type="SUPFAM" id="SSF51161">
    <property type="entry name" value="Trimeric LpxA-like enzymes"/>
    <property type="match status" value="1"/>
</dbReference>
<dbReference type="InterPro" id="IPR051159">
    <property type="entry name" value="Hexapeptide_acetyltransf"/>
</dbReference>
<keyword evidence="4" id="KW-1185">Reference proteome</keyword>
<dbReference type="InterPro" id="IPR011004">
    <property type="entry name" value="Trimer_LpxA-like_sf"/>
</dbReference>
<comment type="caution">
    <text evidence="3">The sequence shown here is derived from an EMBL/GenBank/DDBJ whole genome shotgun (WGS) entry which is preliminary data.</text>
</comment>
<dbReference type="Proteomes" id="UP000321577">
    <property type="component" value="Unassembled WGS sequence"/>
</dbReference>
<dbReference type="GO" id="GO:0005829">
    <property type="term" value="C:cytosol"/>
    <property type="evidence" value="ECO:0007669"/>
    <property type="project" value="TreeGrafter"/>
</dbReference>
<sequence>MIEYHDIEAIAAEDSEVNPAAVRAITTEDEKDGPEKLVVLAEFGGPRVTCSERLRDRLTEQVRQRSGWKGDIIVEIVRSGWLSAGSEGTADSAECAARLERLNKMRQETTQIFNSTFENNITEAEKDAFGYFGSYAKIRTPASVTNPRLIHLGNWVSFGRMGKILMQTDFSVLPPLIRQHYPDAVFDIPEELCGTRNPRFKIGDGSTIGDNFFISVNLELVLGRHVAIADRCYISDANHLHKNPDIPPSLCPNELGKPIHIDDHCWFGVNTVLINGARIGRHCIVSANSVVSGDMPDFSLAVGNPARIVPFNSFGFDQKSKAGIVPDQQPGAPQP</sequence>
<dbReference type="CDD" id="cd04647">
    <property type="entry name" value="LbH_MAT_like"/>
    <property type="match status" value="1"/>
</dbReference>
<keyword evidence="2" id="KW-0808">Transferase</keyword>
<reference evidence="3 4" key="1">
    <citation type="submission" date="2019-07" db="EMBL/GenBank/DDBJ databases">
        <title>Whole genome shotgun sequence of Brevifollis gellanilyticus NBRC 108608.</title>
        <authorList>
            <person name="Hosoyama A."/>
            <person name="Uohara A."/>
            <person name="Ohji S."/>
            <person name="Ichikawa N."/>
        </authorList>
    </citation>
    <scope>NUCLEOTIDE SEQUENCE [LARGE SCALE GENOMIC DNA]</scope>
    <source>
        <strain evidence="3 4">NBRC 108608</strain>
    </source>
</reference>
<name>A0A512M6Y0_9BACT</name>
<dbReference type="OrthoDB" id="9812571at2"/>
<dbReference type="Pfam" id="PF14602">
    <property type="entry name" value="Hexapep_2"/>
    <property type="match status" value="1"/>
</dbReference>
<dbReference type="Gene3D" id="2.160.10.10">
    <property type="entry name" value="Hexapeptide repeat proteins"/>
    <property type="match status" value="1"/>
</dbReference>
<protein>
    <recommendedName>
        <fullName evidence="5">Acetyltransferase</fullName>
    </recommendedName>
</protein>
<dbReference type="RefSeq" id="WP_146850085.1">
    <property type="nucleotide sequence ID" value="NZ_BKAG01000010.1"/>
</dbReference>
<dbReference type="PANTHER" id="PTHR23416">
    <property type="entry name" value="SIALIC ACID SYNTHASE-RELATED"/>
    <property type="match status" value="1"/>
</dbReference>